<dbReference type="Pfam" id="PF06250">
    <property type="entry name" value="YhcG_C"/>
    <property type="match status" value="1"/>
</dbReference>
<gene>
    <name evidence="3" type="ORF">NW209_06910</name>
</gene>
<evidence type="ECO:0000313" key="4">
    <source>
        <dbReference type="Proteomes" id="UP001204579"/>
    </source>
</evidence>
<dbReference type="InterPro" id="IPR041527">
    <property type="entry name" value="YhcG_N"/>
</dbReference>
<dbReference type="PANTHER" id="PTHR30547">
    <property type="entry name" value="UNCHARACTERIZED PROTEIN YHCG-RELATED"/>
    <property type="match status" value="1"/>
</dbReference>
<protein>
    <submittedName>
        <fullName evidence="3">PDDEXK nuclease domain-containing protein</fullName>
    </submittedName>
</protein>
<evidence type="ECO:0000313" key="3">
    <source>
        <dbReference type="EMBL" id="MCR8873740.1"/>
    </source>
</evidence>
<dbReference type="InterPro" id="IPR053148">
    <property type="entry name" value="PD-DEXK-like_domain"/>
</dbReference>
<dbReference type="InterPro" id="IPR009362">
    <property type="entry name" value="YhcG_C"/>
</dbReference>
<dbReference type="GO" id="GO:0003676">
    <property type="term" value="F:nucleic acid binding"/>
    <property type="evidence" value="ECO:0007669"/>
    <property type="project" value="InterPro"/>
</dbReference>
<sequence length="354" mass="42135">MKEDNHNRIQTSQKSESSGLIDEIREIIERGRSQAYASANQIVIQTYWNIGRRIVVEEQQGKQRAEYGKRLIANLAEQLSAIYGSNYSKRNLEYYRQFYLCFKDFEIVNTRVRNLTWSHIRRIMNESDPEARVWYLKEASEQMWSVRTLSRNINTQYYGRRMACYRESLALPKPIIEDNDTQEYIKSPVIAEFLGFRKDSKFDESKLEQALIDNLEQFIMELGRGFAFVDRQKHIVTDTADYYIDLVFYNIKLKRYVLFELKTHELTHQDVGQLDMYVRMYDDMVKDDSDNPTIGILLCTNTDKTIARYSVLHKSEQLFASKYMAYMPTEEELRREIETQKRFFMEQHGKGDME</sequence>
<dbReference type="RefSeq" id="WP_258335655.1">
    <property type="nucleotide sequence ID" value="NZ_JANRHJ010000006.1"/>
</dbReference>
<dbReference type="Gene3D" id="3.40.1350.10">
    <property type="match status" value="1"/>
</dbReference>
<dbReference type="Pfam" id="PF17761">
    <property type="entry name" value="DUF1016_N"/>
    <property type="match status" value="1"/>
</dbReference>
<dbReference type="Proteomes" id="UP001204579">
    <property type="component" value="Unassembled WGS sequence"/>
</dbReference>
<feature type="domain" description="YhcG N-terminal" evidence="2">
    <location>
        <begin position="23"/>
        <end position="160"/>
    </location>
</feature>
<evidence type="ECO:0000259" key="2">
    <source>
        <dbReference type="Pfam" id="PF17761"/>
    </source>
</evidence>
<organism evidence="3 4">
    <name type="scientific">Phocaeicola barnesiae</name>
    <dbReference type="NCBI Taxonomy" id="376804"/>
    <lineage>
        <taxon>Bacteria</taxon>
        <taxon>Pseudomonadati</taxon>
        <taxon>Bacteroidota</taxon>
        <taxon>Bacteroidia</taxon>
        <taxon>Bacteroidales</taxon>
        <taxon>Bacteroidaceae</taxon>
        <taxon>Phocaeicola</taxon>
    </lineage>
</organism>
<feature type="domain" description="YhcG PDDEXK nuclease" evidence="1">
    <location>
        <begin position="182"/>
        <end position="337"/>
    </location>
</feature>
<dbReference type="InterPro" id="IPR011856">
    <property type="entry name" value="tRNA_endonuc-like_dom_sf"/>
</dbReference>
<comment type="caution">
    <text evidence="3">The sequence shown here is derived from an EMBL/GenBank/DDBJ whole genome shotgun (WGS) entry which is preliminary data.</text>
</comment>
<evidence type="ECO:0000259" key="1">
    <source>
        <dbReference type="Pfam" id="PF06250"/>
    </source>
</evidence>
<dbReference type="EMBL" id="JANRHJ010000006">
    <property type="protein sequence ID" value="MCR8873740.1"/>
    <property type="molecule type" value="Genomic_DNA"/>
</dbReference>
<reference evidence="3 4" key="1">
    <citation type="submission" date="2022-08" db="EMBL/GenBank/DDBJ databases">
        <authorList>
            <person name="Zeman M."/>
            <person name="Kubasova T."/>
        </authorList>
    </citation>
    <scope>NUCLEOTIDE SEQUENCE [LARGE SCALE GENOMIC DNA]</scope>
    <source>
        <strain evidence="3 4">ET62</strain>
    </source>
</reference>
<proteinExistence type="predicted"/>
<dbReference type="PANTHER" id="PTHR30547:SF5">
    <property type="entry name" value="NUCLEASE YHCG-RELATED"/>
    <property type="match status" value="1"/>
</dbReference>
<accession>A0AAW5N6X3</accession>
<keyword evidence="4" id="KW-1185">Reference proteome</keyword>
<name>A0AAW5N6X3_9BACT</name>
<dbReference type="AlphaFoldDB" id="A0AAW5N6X3"/>